<reference evidence="4 5" key="1">
    <citation type="journal article" date="2015" name="Nature">
        <title>rRNA introns, odd ribosomes, and small enigmatic genomes across a large radiation of phyla.</title>
        <authorList>
            <person name="Brown C.T."/>
            <person name="Hug L.A."/>
            <person name="Thomas B.C."/>
            <person name="Sharon I."/>
            <person name="Castelle C.J."/>
            <person name="Singh A."/>
            <person name="Wilkins M.J."/>
            <person name="Williams K.H."/>
            <person name="Banfield J.F."/>
        </authorList>
    </citation>
    <scope>NUCLEOTIDE SEQUENCE [LARGE SCALE GENOMIC DNA]</scope>
</reference>
<accession>A0A0G1SMP9</accession>
<name>A0A0G1SMP9_9BACT</name>
<evidence type="ECO:0000256" key="1">
    <source>
        <dbReference type="ARBA" id="ARBA00022679"/>
    </source>
</evidence>
<feature type="domain" description="Glycosyltransferase subfamily 4-like N-terminal" evidence="3">
    <location>
        <begin position="16"/>
        <end position="170"/>
    </location>
</feature>
<organism evidence="4 5">
    <name type="scientific">Berkelbacteria bacterium GW2011_GWA2_46_7</name>
    <dbReference type="NCBI Taxonomy" id="1618335"/>
    <lineage>
        <taxon>Bacteria</taxon>
        <taxon>Candidatus Berkelbacteria</taxon>
    </lineage>
</organism>
<evidence type="ECO:0000259" key="2">
    <source>
        <dbReference type="Pfam" id="PF00534"/>
    </source>
</evidence>
<evidence type="ECO:0000313" key="5">
    <source>
        <dbReference type="Proteomes" id="UP000034487"/>
    </source>
</evidence>
<keyword evidence="1 4" id="KW-0808">Transferase</keyword>
<dbReference type="Pfam" id="PF13439">
    <property type="entry name" value="Glyco_transf_4"/>
    <property type="match status" value="1"/>
</dbReference>
<dbReference type="GO" id="GO:0009103">
    <property type="term" value="P:lipopolysaccharide biosynthetic process"/>
    <property type="evidence" value="ECO:0007669"/>
    <property type="project" value="TreeGrafter"/>
</dbReference>
<proteinExistence type="predicted"/>
<dbReference type="InterPro" id="IPR028098">
    <property type="entry name" value="Glyco_trans_4-like_N"/>
</dbReference>
<dbReference type="PANTHER" id="PTHR46401:SF2">
    <property type="entry name" value="GLYCOSYLTRANSFERASE WBBK-RELATED"/>
    <property type="match status" value="1"/>
</dbReference>
<comment type="caution">
    <text evidence="4">The sequence shown here is derived from an EMBL/GenBank/DDBJ whole genome shotgun (WGS) entry which is preliminary data.</text>
</comment>
<dbReference type="Gene3D" id="3.40.50.2000">
    <property type="entry name" value="Glycogen Phosphorylase B"/>
    <property type="match status" value="2"/>
</dbReference>
<dbReference type="GO" id="GO:0016757">
    <property type="term" value="F:glycosyltransferase activity"/>
    <property type="evidence" value="ECO:0007669"/>
    <property type="project" value="UniProtKB-KW"/>
</dbReference>
<dbReference type="FunFam" id="3.40.50.2000:FF:000119">
    <property type="entry name" value="Glycosyl transferase group 1"/>
    <property type="match status" value="1"/>
</dbReference>
<gene>
    <name evidence="4" type="ORF">UX60_C0029G0010</name>
</gene>
<dbReference type="SUPFAM" id="SSF53756">
    <property type="entry name" value="UDP-Glycosyltransferase/glycogen phosphorylase"/>
    <property type="match status" value="1"/>
</dbReference>
<dbReference type="InterPro" id="IPR001296">
    <property type="entry name" value="Glyco_trans_1"/>
</dbReference>
<dbReference type="AlphaFoldDB" id="A0A0G1SMP9"/>
<feature type="domain" description="Glycosyl transferase family 1" evidence="2">
    <location>
        <begin position="181"/>
        <end position="348"/>
    </location>
</feature>
<protein>
    <submittedName>
        <fullName evidence="4">Mannosyltransferase B-like protein</fullName>
    </submittedName>
</protein>
<dbReference type="CDD" id="cd03809">
    <property type="entry name" value="GT4_MtfB-like"/>
    <property type="match status" value="1"/>
</dbReference>
<dbReference type="Pfam" id="PF00534">
    <property type="entry name" value="Glycos_transf_1"/>
    <property type="match status" value="1"/>
</dbReference>
<evidence type="ECO:0000313" key="4">
    <source>
        <dbReference type="EMBL" id="KKU43333.1"/>
    </source>
</evidence>
<evidence type="ECO:0000259" key="3">
    <source>
        <dbReference type="Pfam" id="PF13439"/>
    </source>
</evidence>
<keyword evidence="4" id="KW-0328">Glycosyltransferase</keyword>
<dbReference type="EMBL" id="LCMV01000029">
    <property type="protein sequence ID" value="KKU43333.1"/>
    <property type="molecule type" value="Genomic_DNA"/>
</dbReference>
<sequence length="373" mass="42271">MAKIGLDLRFWRSGTGGLGRYSRNLLKELLKIDKDNQYTAIITPEDEAEFDLHAPNLTKLVVPIAHYSLSEQTKLPKILKQQNFDLVHFANFNHPILYRRPFVVTIHDLIMHLFPTGAQKSFLLRKGAYRLTMRDCRRAKKIIVPSLATRDDLVHMLKFPRDRIVIMPEGSEELFRIHTEREKIAVKERLKLPKKYLLFVSRWEAYKGLPVLLAAHEQLVSKHPELGLVICGKPDKQNPQIAEMVRQKQAGNPNIVTPGFVGDEDLAAIYSAATVYVHPSWYEGFGIMILEAFASGVPVVTSNTSSLPEVVGDAGLLVDPKNVKELVEAIDRILSDDELASEIVAKGLKRVRQYSWKEMAKQTLNAYQEALNV</sequence>
<dbReference type="Proteomes" id="UP000034487">
    <property type="component" value="Unassembled WGS sequence"/>
</dbReference>
<dbReference type="PANTHER" id="PTHR46401">
    <property type="entry name" value="GLYCOSYLTRANSFERASE WBBK-RELATED"/>
    <property type="match status" value="1"/>
</dbReference>